<dbReference type="HOGENOM" id="CLU_009583_28_2_0"/>
<feature type="domain" description="Glycosyltransferase subfamily 4-like N-terminal" evidence="1">
    <location>
        <begin position="45"/>
        <end position="183"/>
    </location>
</feature>
<name>A0A0S6VT48_9BACT</name>
<evidence type="ECO:0000313" key="2">
    <source>
        <dbReference type="EMBL" id="GAK50567.1"/>
    </source>
</evidence>
<dbReference type="Proteomes" id="UP000030700">
    <property type="component" value="Unassembled WGS sequence"/>
</dbReference>
<protein>
    <submittedName>
        <fullName evidence="2">Glycosyl transferase, group 1/2 family protein</fullName>
    </submittedName>
</protein>
<dbReference type="PANTHER" id="PTHR45947:SF3">
    <property type="entry name" value="SULFOQUINOVOSYL TRANSFERASE SQD2"/>
    <property type="match status" value="1"/>
</dbReference>
<keyword evidence="2" id="KW-0808">Transferase</keyword>
<dbReference type="GO" id="GO:0016757">
    <property type="term" value="F:glycosyltransferase activity"/>
    <property type="evidence" value="ECO:0007669"/>
    <property type="project" value="TreeGrafter"/>
</dbReference>
<dbReference type="InterPro" id="IPR028098">
    <property type="entry name" value="Glyco_trans_4-like_N"/>
</dbReference>
<dbReference type="STRING" id="1499966.U14_01799"/>
<reference evidence="2" key="1">
    <citation type="journal article" date="2015" name="PeerJ">
        <title>First genomic representation of candidate bacterial phylum KSB3 points to enhanced environmental sensing as a trigger of wastewater bulking.</title>
        <authorList>
            <person name="Sekiguchi Y."/>
            <person name="Ohashi A."/>
            <person name="Parks D.H."/>
            <person name="Yamauchi T."/>
            <person name="Tyson G.W."/>
            <person name="Hugenholtz P."/>
        </authorList>
    </citation>
    <scope>NUCLEOTIDE SEQUENCE [LARGE SCALE GENOMIC DNA]</scope>
</reference>
<dbReference type="AlphaFoldDB" id="A0A0S6VT48"/>
<dbReference type="InterPro" id="IPR050194">
    <property type="entry name" value="Glycosyltransferase_grp1"/>
</dbReference>
<organism evidence="2">
    <name type="scientific">Candidatus Moduliflexus flocculans</name>
    <dbReference type="NCBI Taxonomy" id="1499966"/>
    <lineage>
        <taxon>Bacteria</taxon>
        <taxon>Candidatus Moduliflexota</taxon>
        <taxon>Candidatus Moduliflexia</taxon>
        <taxon>Candidatus Moduliflexales</taxon>
        <taxon>Candidatus Moduliflexaceae</taxon>
    </lineage>
</organism>
<proteinExistence type="predicted"/>
<evidence type="ECO:0000313" key="3">
    <source>
        <dbReference type="Proteomes" id="UP000030700"/>
    </source>
</evidence>
<dbReference type="Pfam" id="PF13439">
    <property type="entry name" value="Glyco_transf_4"/>
    <property type="match status" value="1"/>
</dbReference>
<sequence>MKHLKIAIVNEICVAGATRCARDLEKHLSSSHVVRYYPKDETKKETIHSLLNDLAEFAPDVVHCHSYYGDLPYRALQIIASRYPTCFTPHDPRPLGTPHPSDTMCWDCPRSHACFRCARVSRLRKLLLLNPYFWHRLYKRYIHFRLPRHIRIISPSRWLQQRLLASEWRHFSIDYIPNGIDLEDFREVKNARVQLGISDAEKIILYVAFTGKWALNGRKGLYYLSEAFFQKILPTYPDAKLYVAGEGLIPNHPNVVPLGFLSQEILPLYYSAADVFAVPTLADNLPYTILEAMSCSTPVVGSRVGGIPEQIEEDVTGYLVPRGDIKALGEALLHILHDRKMRDAMGRASRARVENIFSMAHFIRQHETLYQELQQTTASVFHKG</sequence>
<dbReference type="SUPFAM" id="SSF53756">
    <property type="entry name" value="UDP-Glycosyltransferase/glycogen phosphorylase"/>
    <property type="match status" value="1"/>
</dbReference>
<dbReference type="EMBL" id="DF820456">
    <property type="protein sequence ID" value="GAK50567.1"/>
    <property type="molecule type" value="Genomic_DNA"/>
</dbReference>
<accession>A0A0S6VT48</accession>
<dbReference type="Gene3D" id="3.40.50.2000">
    <property type="entry name" value="Glycogen Phosphorylase B"/>
    <property type="match status" value="2"/>
</dbReference>
<keyword evidence="3" id="KW-1185">Reference proteome</keyword>
<dbReference type="PANTHER" id="PTHR45947">
    <property type="entry name" value="SULFOQUINOVOSYL TRANSFERASE SQD2"/>
    <property type="match status" value="1"/>
</dbReference>
<gene>
    <name evidence="2" type="ORF">U14_01799</name>
</gene>
<evidence type="ECO:0000259" key="1">
    <source>
        <dbReference type="Pfam" id="PF13439"/>
    </source>
</evidence>
<dbReference type="Pfam" id="PF13692">
    <property type="entry name" value="Glyco_trans_1_4"/>
    <property type="match status" value="1"/>
</dbReference>